<keyword evidence="3" id="KW-0378">Hydrolase</keyword>
<sequence>MPTALISHPVSVLHEISPDHPECPQRIDVISDQLKKQDVYDYLIHFDAPKASSEQLLLAHGEAYVDHIHDSAPSSGTVELDGDTAMNAHTLDASLRGAGSGVVAVDKVMSGAVNNAFCLIRPPGHHAERNRAMGFCLFGNIAIAARHAIREYGLERVAIVDFDVHHGNGTEDIVDGDPNILFCSSFQHPFYPGGFRDNVSNQRVNTPLLAGCNSADFRGAISNSWLPALEAFKPDMLFISAGFDAHLEDPMANVCLLDPDYVWITQKLMDVADRHCNGRIVSMLEGGYSLPALSRCATAHIRGLAGL</sequence>
<evidence type="ECO:0000313" key="3">
    <source>
        <dbReference type="EMBL" id="ASJ71059.1"/>
    </source>
</evidence>
<dbReference type="GO" id="GO:0040029">
    <property type="term" value="P:epigenetic regulation of gene expression"/>
    <property type="evidence" value="ECO:0007669"/>
    <property type="project" value="TreeGrafter"/>
</dbReference>
<protein>
    <submittedName>
        <fullName evidence="3">Histone deacetylase-like amidohydrolase</fullName>
        <ecNumber evidence="3">3.5.1.-</ecNumber>
    </submittedName>
</protein>
<evidence type="ECO:0000259" key="2">
    <source>
        <dbReference type="Pfam" id="PF00850"/>
    </source>
</evidence>
<dbReference type="GO" id="GO:0004407">
    <property type="term" value="F:histone deacetylase activity"/>
    <property type="evidence" value="ECO:0007669"/>
    <property type="project" value="TreeGrafter"/>
</dbReference>
<evidence type="ECO:0000256" key="1">
    <source>
        <dbReference type="ARBA" id="ARBA00005947"/>
    </source>
</evidence>
<reference evidence="3 4" key="1">
    <citation type="submission" date="2016-12" db="EMBL/GenBank/DDBJ databases">
        <authorList>
            <person name="Song W.-J."/>
            <person name="Kurnit D.M."/>
        </authorList>
    </citation>
    <scope>NUCLEOTIDE SEQUENCE [LARGE SCALE GENOMIC DNA]</scope>
    <source>
        <strain evidence="3 4">IMCC3135</strain>
    </source>
</reference>
<dbReference type="OrthoDB" id="9808367at2"/>
<dbReference type="InterPro" id="IPR023801">
    <property type="entry name" value="His_deacetylse_dom"/>
</dbReference>
<feature type="domain" description="Histone deacetylase" evidence="2">
    <location>
        <begin position="20"/>
        <end position="303"/>
    </location>
</feature>
<proteinExistence type="inferred from homology"/>
<dbReference type="Gene3D" id="3.40.800.20">
    <property type="entry name" value="Histone deacetylase domain"/>
    <property type="match status" value="1"/>
</dbReference>
<dbReference type="SUPFAM" id="SSF52768">
    <property type="entry name" value="Arginase/deacetylase"/>
    <property type="match status" value="1"/>
</dbReference>
<dbReference type="Pfam" id="PF00850">
    <property type="entry name" value="Hist_deacetyl"/>
    <property type="match status" value="1"/>
</dbReference>
<comment type="similarity">
    <text evidence="1">Belongs to the histone deacetylase family.</text>
</comment>
<dbReference type="EC" id="3.5.1.-" evidence="3"/>
<organism evidence="3 4">
    <name type="scientific">Granulosicoccus antarcticus IMCC3135</name>
    <dbReference type="NCBI Taxonomy" id="1192854"/>
    <lineage>
        <taxon>Bacteria</taxon>
        <taxon>Pseudomonadati</taxon>
        <taxon>Pseudomonadota</taxon>
        <taxon>Gammaproteobacteria</taxon>
        <taxon>Chromatiales</taxon>
        <taxon>Granulosicoccaceae</taxon>
        <taxon>Granulosicoccus</taxon>
    </lineage>
</organism>
<gene>
    <name evidence="3" type="primary">hdaH</name>
    <name evidence="3" type="ORF">IMCC3135_04730</name>
</gene>
<dbReference type="PANTHER" id="PTHR10625">
    <property type="entry name" value="HISTONE DEACETYLASE HDAC1-RELATED"/>
    <property type="match status" value="1"/>
</dbReference>
<dbReference type="PANTHER" id="PTHR10625:SF10">
    <property type="entry name" value="HISTONE DEACETYLASE HDAC1"/>
    <property type="match status" value="1"/>
</dbReference>
<dbReference type="Proteomes" id="UP000250079">
    <property type="component" value="Chromosome"/>
</dbReference>
<dbReference type="KEGG" id="gai:IMCC3135_04730"/>
<accession>A0A2Z2NIS7</accession>
<dbReference type="CDD" id="cd11599">
    <property type="entry name" value="HDAC_classII_2"/>
    <property type="match status" value="1"/>
</dbReference>
<dbReference type="PRINTS" id="PR01270">
    <property type="entry name" value="HDASUPER"/>
</dbReference>
<keyword evidence="4" id="KW-1185">Reference proteome</keyword>
<dbReference type="RefSeq" id="WP_088916540.1">
    <property type="nucleotide sequence ID" value="NZ_CP018632.1"/>
</dbReference>
<dbReference type="InterPro" id="IPR037138">
    <property type="entry name" value="His_deacetylse_dom_sf"/>
</dbReference>
<dbReference type="InterPro" id="IPR023696">
    <property type="entry name" value="Ureohydrolase_dom_sf"/>
</dbReference>
<name>A0A2Z2NIS7_9GAMM</name>
<dbReference type="GO" id="GO:0016787">
    <property type="term" value="F:hydrolase activity"/>
    <property type="evidence" value="ECO:0007669"/>
    <property type="project" value="UniProtKB-KW"/>
</dbReference>
<dbReference type="EMBL" id="CP018632">
    <property type="protein sequence ID" value="ASJ71059.1"/>
    <property type="molecule type" value="Genomic_DNA"/>
</dbReference>
<dbReference type="AlphaFoldDB" id="A0A2Z2NIS7"/>
<dbReference type="InterPro" id="IPR000286">
    <property type="entry name" value="HDACs"/>
</dbReference>
<evidence type="ECO:0000313" key="4">
    <source>
        <dbReference type="Proteomes" id="UP000250079"/>
    </source>
</evidence>